<proteinExistence type="inferred from homology"/>
<dbReference type="SUPFAM" id="SSF52540">
    <property type="entry name" value="P-loop containing nucleoside triphosphate hydrolases"/>
    <property type="match status" value="1"/>
</dbReference>
<comment type="caution">
    <text evidence="6">The sequence shown here is derived from an EMBL/GenBank/DDBJ whole genome shotgun (WGS) entry which is preliminary data.</text>
</comment>
<sequence length="316" mass="33329">MSGGPGAPGPGSGPPVGGVVVQGVRRAFGQVLAVEDMTLHARPGEITALIGPNGSGKTTLMLMLATLLVPDSGSVRVDGYDPVTQPREVRARLGWMPDGFGTWDALKVREVLEIIASAYGLRGTAAQQRIADLLRLVHLDDLADRPARVLSRGQKQRLGLARALVNDPSVLVLDEPANGLDPRSRIELRDIMRDLAAQGRTILVSSHILTELQEIADRAVIVARGRTIEGQTLSPATTSTAYRLASSDPAALMSALTELGVRSTRAGTGVEVHVAGEGAATDLLRRLVRADVPLTAFAPAQGALEAAYLAVTEDRR</sequence>
<evidence type="ECO:0000256" key="3">
    <source>
        <dbReference type="ARBA" id="ARBA00022741"/>
    </source>
</evidence>
<dbReference type="PANTHER" id="PTHR43335">
    <property type="entry name" value="ABC TRANSPORTER, ATP-BINDING PROTEIN"/>
    <property type="match status" value="1"/>
</dbReference>
<accession>A0A176QCT8</accession>
<keyword evidence="4 6" id="KW-0067">ATP-binding</keyword>
<evidence type="ECO:0000259" key="5">
    <source>
        <dbReference type="PROSITE" id="PS50893"/>
    </source>
</evidence>
<dbReference type="GO" id="GO:0016887">
    <property type="term" value="F:ATP hydrolysis activity"/>
    <property type="evidence" value="ECO:0007669"/>
    <property type="project" value="InterPro"/>
</dbReference>
<keyword evidence="7" id="KW-1185">Reference proteome</keyword>
<feature type="domain" description="ABC transporter" evidence="5">
    <location>
        <begin position="19"/>
        <end position="249"/>
    </location>
</feature>
<comment type="similarity">
    <text evidence="1">Belongs to the ABC transporter superfamily.</text>
</comment>
<dbReference type="GO" id="GO:0005524">
    <property type="term" value="F:ATP binding"/>
    <property type="evidence" value="ECO:0007669"/>
    <property type="project" value="UniProtKB-KW"/>
</dbReference>
<dbReference type="Pfam" id="PF00005">
    <property type="entry name" value="ABC_tran"/>
    <property type="match status" value="1"/>
</dbReference>
<dbReference type="AlphaFoldDB" id="A0A176QCT8"/>
<dbReference type="Gene3D" id="3.40.50.300">
    <property type="entry name" value="P-loop containing nucleotide triphosphate hydrolases"/>
    <property type="match status" value="1"/>
</dbReference>
<evidence type="ECO:0000256" key="2">
    <source>
        <dbReference type="ARBA" id="ARBA00022448"/>
    </source>
</evidence>
<organism evidence="6 7">
    <name type="scientific">Janibacter melonis</name>
    <dbReference type="NCBI Taxonomy" id="262209"/>
    <lineage>
        <taxon>Bacteria</taxon>
        <taxon>Bacillati</taxon>
        <taxon>Actinomycetota</taxon>
        <taxon>Actinomycetes</taxon>
        <taxon>Micrococcales</taxon>
        <taxon>Intrasporangiaceae</taxon>
        <taxon>Janibacter</taxon>
    </lineage>
</organism>
<dbReference type="CDD" id="cd03230">
    <property type="entry name" value="ABC_DR_subfamily_A"/>
    <property type="match status" value="1"/>
</dbReference>
<dbReference type="SMART" id="SM00382">
    <property type="entry name" value="AAA"/>
    <property type="match status" value="1"/>
</dbReference>
<evidence type="ECO:0000313" key="6">
    <source>
        <dbReference type="EMBL" id="OAB87496.1"/>
    </source>
</evidence>
<evidence type="ECO:0000256" key="4">
    <source>
        <dbReference type="ARBA" id="ARBA00022840"/>
    </source>
</evidence>
<name>A0A176QCT8_9MICO</name>
<reference evidence="6 7" key="1">
    <citation type="submission" date="2016-01" db="EMBL/GenBank/DDBJ databases">
        <title>Janibacter melonis strain CD11_4 genome sequencing and assembly.</title>
        <authorList>
            <person name="Nair G.R."/>
            <person name="Kaur G."/>
            <person name="Chander A.M."/>
            <person name="Mayilraj S."/>
        </authorList>
    </citation>
    <scope>NUCLEOTIDE SEQUENCE [LARGE SCALE GENOMIC DNA]</scope>
    <source>
        <strain evidence="6 7">CD11-4</strain>
    </source>
</reference>
<dbReference type="PANTHER" id="PTHR43335:SF3">
    <property type="entry name" value="ABC TRANSPORTER"/>
    <property type="match status" value="1"/>
</dbReference>
<dbReference type="InterPro" id="IPR027417">
    <property type="entry name" value="P-loop_NTPase"/>
</dbReference>
<dbReference type="InterPro" id="IPR003439">
    <property type="entry name" value="ABC_transporter-like_ATP-bd"/>
</dbReference>
<dbReference type="STRING" id="262209.AWH69_05310"/>
<evidence type="ECO:0000313" key="7">
    <source>
        <dbReference type="Proteomes" id="UP000076976"/>
    </source>
</evidence>
<keyword evidence="2" id="KW-0813">Transport</keyword>
<dbReference type="Proteomes" id="UP000076976">
    <property type="component" value="Unassembled WGS sequence"/>
</dbReference>
<dbReference type="EMBL" id="LQZG01000002">
    <property type="protein sequence ID" value="OAB87496.1"/>
    <property type="molecule type" value="Genomic_DNA"/>
</dbReference>
<evidence type="ECO:0000256" key="1">
    <source>
        <dbReference type="ARBA" id="ARBA00005417"/>
    </source>
</evidence>
<dbReference type="PROSITE" id="PS50893">
    <property type="entry name" value="ABC_TRANSPORTER_2"/>
    <property type="match status" value="1"/>
</dbReference>
<gene>
    <name evidence="6" type="ORF">AWH69_05310</name>
</gene>
<protein>
    <submittedName>
        <fullName evidence="6">Multidrug ABC transporter ATP-binding protein</fullName>
    </submittedName>
</protein>
<dbReference type="InterPro" id="IPR003593">
    <property type="entry name" value="AAA+_ATPase"/>
</dbReference>
<keyword evidence="3" id="KW-0547">Nucleotide-binding</keyword>